<dbReference type="SUPFAM" id="SSF47781">
    <property type="entry name" value="RuvA domain 2-like"/>
    <property type="match status" value="1"/>
</dbReference>
<dbReference type="EMBL" id="CP054475">
    <property type="protein sequence ID" value="UXD87097.1"/>
    <property type="molecule type" value="Genomic_DNA"/>
</dbReference>
<reference evidence="4" key="1">
    <citation type="submission" date="2020-06" db="EMBL/GenBank/DDBJ databases">
        <title>Thalassolituus marinus alknpb1M-1, a hydrocarbon-degrading bacterium isolated from the deep-sea overlying water using an in-situ strategy from the South China Sea basin.</title>
        <authorList>
            <person name="Dong C."/>
            <person name="Chen Y."/>
            <person name="Shao Z."/>
        </authorList>
    </citation>
    <scope>NUCLEOTIDE SEQUENCE [LARGE SCALE GENOMIC DNA]</scope>
    <source>
        <strain evidence="4">alknpb1M-1</strain>
    </source>
</reference>
<dbReference type="InterPro" id="IPR051675">
    <property type="entry name" value="Endo/Exo/Phosphatase_dom_1"/>
</dbReference>
<accession>A0ABY6A849</accession>
<dbReference type="InterPro" id="IPR010994">
    <property type="entry name" value="RuvA_2-like"/>
</dbReference>
<keyword evidence="1" id="KW-0732">Signal</keyword>
<dbReference type="InterPro" id="IPR003583">
    <property type="entry name" value="Hlx-hairpin-Hlx_DNA-bd_motif"/>
</dbReference>
<proteinExistence type="predicted"/>
<evidence type="ECO:0000313" key="3">
    <source>
        <dbReference type="EMBL" id="UXD87097.1"/>
    </source>
</evidence>
<organism evidence="3 4">
    <name type="scientific">Thalassolituus hydrocarboniclasticus</name>
    <dbReference type="NCBI Taxonomy" id="2742796"/>
    <lineage>
        <taxon>Bacteria</taxon>
        <taxon>Pseudomonadati</taxon>
        <taxon>Pseudomonadota</taxon>
        <taxon>Gammaproteobacteria</taxon>
        <taxon>Oceanospirillales</taxon>
        <taxon>Oceanospirillaceae</taxon>
        <taxon>Thalassolituus</taxon>
    </lineage>
</organism>
<feature type="domain" description="Helix-hairpin-helix DNA-binding motif class 1" evidence="2">
    <location>
        <begin position="76"/>
        <end position="95"/>
    </location>
</feature>
<dbReference type="Proteomes" id="UP001065322">
    <property type="component" value="Chromosome"/>
</dbReference>
<dbReference type="InterPro" id="IPR004509">
    <property type="entry name" value="Competence_ComEA_HhH"/>
</dbReference>
<feature type="signal peptide" evidence="1">
    <location>
        <begin position="1"/>
        <end position="24"/>
    </location>
</feature>
<evidence type="ECO:0000256" key="1">
    <source>
        <dbReference type="SAM" id="SignalP"/>
    </source>
</evidence>
<dbReference type="Gene3D" id="1.10.150.280">
    <property type="entry name" value="AF1531-like domain"/>
    <property type="match status" value="1"/>
</dbReference>
<dbReference type="SMART" id="SM00278">
    <property type="entry name" value="HhH1"/>
    <property type="match status" value="2"/>
</dbReference>
<dbReference type="PANTHER" id="PTHR21180:SF32">
    <property type="entry name" value="ENDONUCLEASE_EXONUCLEASE_PHOSPHATASE FAMILY DOMAIN-CONTAINING PROTEIN 1"/>
    <property type="match status" value="1"/>
</dbReference>
<dbReference type="PANTHER" id="PTHR21180">
    <property type="entry name" value="ENDONUCLEASE/EXONUCLEASE/PHOSPHATASE FAMILY DOMAIN-CONTAINING PROTEIN 1"/>
    <property type="match status" value="1"/>
</dbReference>
<dbReference type="NCBIfam" id="TIGR00426">
    <property type="entry name" value="competence protein ComEA helix-hairpin-helix repeat region"/>
    <property type="match status" value="1"/>
</dbReference>
<protein>
    <submittedName>
        <fullName evidence="3">Helix-hairpin-helix domain-containing protein</fullName>
    </submittedName>
</protein>
<evidence type="ECO:0000313" key="4">
    <source>
        <dbReference type="Proteomes" id="UP001065322"/>
    </source>
</evidence>
<name>A0ABY6A849_9GAMM</name>
<gene>
    <name evidence="3" type="ORF">HUF19_06415</name>
</gene>
<sequence length="99" mass="10813">MTMQWIKHALLSFCLILGTLSVQAAETSKPAENTVKAVNINTATAEQLSQLDGIGKTKAEAIILYREQHGQFKSLDDITQVKGIGKAILDKNRSMLALE</sequence>
<feature type="domain" description="Helix-hairpin-helix DNA-binding motif class 1" evidence="2">
    <location>
        <begin position="46"/>
        <end position="65"/>
    </location>
</feature>
<dbReference type="Pfam" id="PF12836">
    <property type="entry name" value="HHH_3"/>
    <property type="match status" value="1"/>
</dbReference>
<evidence type="ECO:0000259" key="2">
    <source>
        <dbReference type="SMART" id="SM00278"/>
    </source>
</evidence>
<keyword evidence="4" id="KW-1185">Reference proteome</keyword>
<feature type="chain" id="PRO_5047390695" evidence="1">
    <location>
        <begin position="25"/>
        <end position="99"/>
    </location>
</feature>